<feature type="transmembrane region" description="Helical" evidence="10">
    <location>
        <begin position="100"/>
        <end position="126"/>
    </location>
</feature>
<dbReference type="InterPro" id="IPR001460">
    <property type="entry name" value="PCN-bd_Tpept"/>
</dbReference>
<feature type="domain" description="Glycosyl transferase family 51" evidence="12">
    <location>
        <begin position="169"/>
        <end position="338"/>
    </location>
</feature>
<dbReference type="InterPro" id="IPR036950">
    <property type="entry name" value="PBP_transglycosylase"/>
</dbReference>
<comment type="catalytic activity">
    <reaction evidence="7">
        <text>Preferential cleavage: (Ac)2-L-Lys-D-Ala-|-D-Ala. Also transpeptidation of peptidyl-alanyl moieties that are N-acyl substituents of D-alanine.</text>
        <dbReference type="EC" id="3.4.16.4"/>
    </reaction>
</comment>
<comment type="catalytic activity">
    <reaction evidence="8">
        <text>[GlcNAc-(1-&gt;4)-Mur2Ac(oyl-L-Ala-gamma-D-Glu-L-Lys-D-Ala-D-Ala)](n)-di-trans,octa-cis-undecaprenyl diphosphate + beta-D-GlcNAc-(1-&gt;4)-Mur2Ac(oyl-L-Ala-gamma-D-Glu-L-Lys-D-Ala-D-Ala)-di-trans,octa-cis-undecaprenyl diphosphate = [GlcNAc-(1-&gt;4)-Mur2Ac(oyl-L-Ala-gamma-D-Glu-L-Lys-D-Ala-D-Ala)](n+1)-di-trans,octa-cis-undecaprenyl diphosphate + di-trans,octa-cis-undecaprenyl diphosphate + H(+)</text>
        <dbReference type="Rhea" id="RHEA:23708"/>
        <dbReference type="Rhea" id="RHEA-COMP:9602"/>
        <dbReference type="Rhea" id="RHEA-COMP:9603"/>
        <dbReference type="ChEBI" id="CHEBI:15378"/>
        <dbReference type="ChEBI" id="CHEBI:58405"/>
        <dbReference type="ChEBI" id="CHEBI:60033"/>
        <dbReference type="ChEBI" id="CHEBI:78435"/>
        <dbReference type="EC" id="2.4.99.28"/>
    </reaction>
</comment>
<keyword evidence="4" id="KW-0808">Transferase</keyword>
<evidence type="ECO:0000313" key="13">
    <source>
        <dbReference type="EMBL" id="QFG01979.1"/>
    </source>
</evidence>
<keyword evidence="2" id="KW-0645">Protease</keyword>
<evidence type="ECO:0000259" key="12">
    <source>
        <dbReference type="Pfam" id="PF00912"/>
    </source>
</evidence>
<keyword evidence="14" id="KW-1185">Reference proteome</keyword>
<dbReference type="Gene3D" id="3.40.710.10">
    <property type="entry name" value="DD-peptidase/beta-lactamase superfamily"/>
    <property type="match status" value="2"/>
</dbReference>
<keyword evidence="10" id="KW-1133">Transmembrane helix</keyword>
<evidence type="ECO:0000313" key="14">
    <source>
        <dbReference type="Proteomes" id="UP000326331"/>
    </source>
</evidence>
<evidence type="ECO:0000256" key="10">
    <source>
        <dbReference type="SAM" id="Phobius"/>
    </source>
</evidence>
<keyword evidence="10" id="KW-0812">Transmembrane</keyword>
<evidence type="ECO:0000256" key="2">
    <source>
        <dbReference type="ARBA" id="ARBA00022670"/>
    </source>
</evidence>
<dbReference type="PANTHER" id="PTHR32282:SF33">
    <property type="entry name" value="PEPTIDOGLYCAN GLYCOSYLTRANSFERASE"/>
    <property type="match status" value="1"/>
</dbReference>
<dbReference type="InterPro" id="IPR001264">
    <property type="entry name" value="Glyco_trans_51"/>
</dbReference>
<feature type="region of interest" description="Disordered" evidence="9">
    <location>
        <begin position="1058"/>
        <end position="1082"/>
    </location>
</feature>
<accession>A0ABX6BYG3</accession>
<keyword evidence="1" id="KW-0121">Carboxypeptidase</keyword>
<reference evidence="13 14" key="2">
    <citation type="submission" date="2019-10" db="EMBL/GenBank/DDBJ databases">
        <title>Thermopilla bonchosmolovskayae gen. nov., sp. nov., a moderately thermophilic Chloroflexi bacterium from a Chukotka hot spring (Arctic, Russia), representing a novel classis Thermopillaia, which include previously uncultivated lineage OLB14.</title>
        <authorList>
            <person name="Kochetkova T.V."/>
            <person name="Zayulina K.S."/>
            <person name="Zhigarkov V.S."/>
            <person name="Minaev N.V."/>
            <person name="Novikov A."/>
            <person name="Toshchakov S.V."/>
            <person name="Elcheninov A.G."/>
            <person name="Kublanov I.V."/>
        </authorList>
    </citation>
    <scope>NUCLEOTIDE SEQUENCE [LARGE SCALE GENOMIC DNA]</scope>
    <source>
        <strain evidence="13 14">3753O</strain>
    </source>
</reference>
<dbReference type="SUPFAM" id="SSF56601">
    <property type="entry name" value="beta-lactamase/transpeptidase-like"/>
    <property type="match status" value="2"/>
</dbReference>
<sequence length="1082" mass="117504">MVEDAGELCPESFDLVIAEGDAGEPGDMQHVVTGERHAVKDRGSGPYPRPCCQPRPSGTLGCDAGHLPPPRRGCLAMNSIVVRRRLRERRRGDGSRARPILVALLALIGFGAVCAAAGLGALFTIYNSYAKDYVPIEQKLLEVSSVPTEIYDRGGPEKGVLLATLSNPNAQLLNPVTLDQISPWMVEATVSTEDNSFWTHPGVNLKGLIRAAYENYVLNSFGAGTGGSSITQQLIKNVYICPSVAEDGDNRNACVTAERTLDRKLREIAYAIELEQDYTKEQILTWYLNQISYADRYIGVEAAAQGYFRKPAKDLTLAEAALLAGIPQAPTAYHPRLNCVKDNRGECITDELGRAVVGGEAKARQEDVLDLMVRHGRITPEQAAAAKAEEVRVYLGSNPQRAEAFVDNQVEPRLVRMCEAGILPKIPSASDCKSSVHMAGYKVVSTLDWELTAKAMEMARGFIAAGLEAGCECHNAAIVTIEPSTGQVIVYAPNRDPSFRSDRRVAGEIDQLNEINQPGSSFKPAVYLTWFDVLNKAPMSIFWDTSPLTIEGTAIENPRRDADKSEGLISARAGLGGSQNVPAFRAAQEAGVDNVIKMAKALGITTVDQRFDPTFRSHPDVTYGASIATGGANIRAIDMAYMDATIANMGRMVGVPTLARYVKVSELKSTALDTGANYELALEQKLQFEKGYLRIEGTRELDPVVILEVRDKDGNVIFRQGEPESRQVVDAGSVWLLHTIMSDCTARFIIWGCGGSNNDLGLDFFANGKRIPSGVKTGTQQGPASAADTLETWMTGYSRHAATAVWVGNATNELVNDRQFAAANTTVRLWKNWMGYYHEALAARGVPDIGKDFSDLQPRNVAQREFQTPATDRTLGPDFKYCDQVVVAWVRTDVTYESQCEEKEIDSRNGLLATEQTPAEFRKVQKFVKLPAFKPELAEELAQKRNIPIAPKEKSTGLAAIAINNITTGRTISGDTEVIGTVNPPNLKNWKLELGKSSTPTEWTTIGQGTAKVENGPLGTIRIAGLDDGVYTLRLSTNDGKGLSLVVYINVRKTGPPFPGATPTPFGGAPNNQVTPTPAQRP</sequence>
<evidence type="ECO:0000256" key="4">
    <source>
        <dbReference type="ARBA" id="ARBA00022679"/>
    </source>
</evidence>
<reference evidence="13 14" key="1">
    <citation type="submission" date="2019-08" db="EMBL/GenBank/DDBJ databases">
        <authorList>
            <person name="Toschakov S.V."/>
        </authorList>
    </citation>
    <scope>NUCLEOTIDE SEQUENCE [LARGE SCALE GENOMIC DNA]</scope>
    <source>
        <strain evidence="13 14">3753O</strain>
    </source>
</reference>
<dbReference type="Pfam" id="PF00912">
    <property type="entry name" value="Transgly"/>
    <property type="match status" value="1"/>
</dbReference>
<keyword evidence="6" id="KW-0511">Multifunctional enzyme</keyword>
<evidence type="ECO:0000256" key="9">
    <source>
        <dbReference type="SAM" id="MobiDB-lite"/>
    </source>
</evidence>
<keyword evidence="3" id="KW-0328">Glycosyltransferase</keyword>
<dbReference type="PANTHER" id="PTHR32282">
    <property type="entry name" value="BINDING PROTEIN TRANSPEPTIDASE, PUTATIVE-RELATED"/>
    <property type="match status" value="1"/>
</dbReference>
<gene>
    <name evidence="13" type="ORF">Tbon_01210</name>
</gene>
<evidence type="ECO:0000256" key="1">
    <source>
        <dbReference type="ARBA" id="ARBA00022645"/>
    </source>
</evidence>
<keyword evidence="10" id="KW-0472">Membrane</keyword>
<feature type="compositionally biased region" description="Polar residues" evidence="9">
    <location>
        <begin position="1071"/>
        <end position="1082"/>
    </location>
</feature>
<evidence type="ECO:0000256" key="7">
    <source>
        <dbReference type="ARBA" id="ARBA00034000"/>
    </source>
</evidence>
<evidence type="ECO:0000256" key="8">
    <source>
        <dbReference type="ARBA" id="ARBA00049902"/>
    </source>
</evidence>
<dbReference type="InterPro" id="IPR012338">
    <property type="entry name" value="Beta-lactam/transpept-like"/>
</dbReference>
<evidence type="ECO:0000256" key="3">
    <source>
        <dbReference type="ARBA" id="ARBA00022676"/>
    </source>
</evidence>
<evidence type="ECO:0000256" key="6">
    <source>
        <dbReference type="ARBA" id="ARBA00023268"/>
    </source>
</evidence>
<dbReference type="Gene3D" id="1.10.3810.10">
    <property type="entry name" value="Biosynthetic peptidoglycan transglycosylase-like"/>
    <property type="match status" value="1"/>
</dbReference>
<dbReference type="SUPFAM" id="SSF53955">
    <property type="entry name" value="Lysozyme-like"/>
    <property type="match status" value="1"/>
</dbReference>
<evidence type="ECO:0000256" key="5">
    <source>
        <dbReference type="ARBA" id="ARBA00022801"/>
    </source>
</evidence>
<feature type="domain" description="Penicillin-binding protein transpeptidase" evidence="11">
    <location>
        <begin position="477"/>
        <end position="800"/>
    </location>
</feature>
<name>A0ABX6BYG3_9CHLR</name>
<dbReference type="Proteomes" id="UP000326331">
    <property type="component" value="Chromosome"/>
</dbReference>
<dbReference type="EMBL" id="CP042829">
    <property type="protein sequence ID" value="QFG01979.1"/>
    <property type="molecule type" value="Genomic_DNA"/>
</dbReference>
<dbReference type="InterPro" id="IPR050396">
    <property type="entry name" value="Glycosyltr_51/Transpeptidase"/>
</dbReference>
<proteinExistence type="predicted"/>
<dbReference type="Pfam" id="PF00905">
    <property type="entry name" value="Transpeptidase"/>
    <property type="match status" value="1"/>
</dbReference>
<evidence type="ECO:0000259" key="11">
    <source>
        <dbReference type="Pfam" id="PF00905"/>
    </source>
</evidence>
<keyword evidence="5" id="KW-0378">Hydrolase</keyword>
<dbReference type="InterPro" id="IPR023346">
    <property type="entry name" value="Lysozyme-like_dom_sf"/>
</dbReference>
<organism evidence="13 14">
    <name type="scientific">Tepidiforma bonchosmolovskayae</name>
    <dbReference type="NCBI Taxonomy" id="2601677"/>
    <lineage>
        <taxon>Bacteria</taxon>
        <taxon>Bacillati</taxon>
        <taxon>Chloroflexota</taxon>
        <taxon>Tepidiformia</taxon>
        <taxon>Tepidiformales</taxon>
        <taxon>Tepidiformaceae</taxon>
        <taxon>Tepidiforma</taxon>
    </lineage>
</organism>
<protein>
    <submittedName>
        <fullName evidence="13">Penicillin-binding protein</fullName>
    </submittedName>
</protein>